<feature type="repeat" description="WD" evidence="3">
    <location>
        <begin position="45"/>
        <end position="86"/>
    </location>
</feature>
<dbReference type="InterPro" id="IPR015943">
    <property type="entry name" value="WD40/YVTN_repeat-like_dom_sf"/>
</dbReference>
<dbReference type="PANTHER" id="PTHR19848">
    <property type="entry name" value="WD40 REPEAT PROTEIN"/>
    <property type="match status" value="1"/>
</dbReference>
<dbReference type="PROSITE" id="PS00678">
    <property type="entry name" value="WD_REPEATS_1"/>
    <property type="match status" value="10"/>
</dbReference>
<evidence type="ECO:0000256" key="1">
    <source>
        <dbReference type="ARBA" id="ARBA00022574"/>
    </source>
</evidence>
<dbReference type="InterPro" id="IPR036322">
    <property type="entry name" value="WD40_repeat_dom_sf"/>
</dbReference>
<accession>X6MQ98</accession>
<feature type="repeat" description="WD" evidence="3">
    <location>
        <begin position="498"/>
        <end position="546"/>
    </location>
</feature>
<dbReference type="InterPro" id="IPR019775">
    <property type="entry name" value="WD40_repeat_CS"/>
</dbReference>
<keyword evidence="1 3" id="KW-0853">WD repeat</keyword>
<dbReference type="InterPro" id="IPR020472">
    <property type="entry name" value="WD40_PAC1"/>
</dbReference>
<dbReference type="PANTHER" id="PTHR19848:SF8">
    <property type="entry name" value="F-BOX AND WD REPEAT DOMAIN CONTAINING 7"/>
    <property type="match status" value="1"/>
</dbReference>
<keyword evidence="5" id="KW-1185">Reference proteome</keyword>
<dbReference type="PROSITE" id="PS50294">
    <property type="entry name" value="WD_REPEATS_REGION"/>
    <property type="match status" value="8"/>
</dbReference>
<dbReference type="SUPFAM" id="SSF50978">
    <property type="entry name" value="WD40 repeat-like"/>
    <property type="match status" value="2"/>
</dbReference>
<dbReference type="AlphaFoldDB" id="X6MQ98"/>
<dbReference type="Gene3D" id="2.130.10.10">
    <property type="entry name" value="YVTN repeat-like/Quinoprotein amine dehydrogenase"/>
    <property type="match status" value="4"/>
</dbReference>
<gene>
    <name evidence="4" type="ORF">RFI_21752</name>
</gene>
<feature type="repeat" description="WD" evidence="3">
    <location>
        <begin position="392"/>
        <end position="435"/>
    </location>
</feature>
<feature type="repeat" description="WD" evidence="3">
    <location>
        <begin position="87"/>
        <end position="128"/>
    </location>
</feature>
<evidence type="ECO:0000256" key="3">
    <source>
        <dbReference type="PROSITE-ProRule" id="PRU00221"/>
    </source>
</evidence>
<name>X6MQ98_RETFI</name>
<dbReference type="InterPro" id="IPR001680">
    <property type="entry name" value="WD40_rpt"/>
</dbReference>
<evidence type="ECO:0000256" key="2">
    <source>
        <dbReference type="ARBA" id="ARBA00022737"/>
    </source>
</evidence>
<feature type="repeat" description="WD" evidence="3">
    <location>
        <begin position="300"/>
        <end position="343"/>
    </location>
</feature>
<feature type="repeat" description="WD" evidence="3">
    <location>
        <begin position="151"/>
        <end position="192"/>
    </location>
</feature>
<sequence>MVLRGHDNTVNSVRFSADGRKIVSASYDHTVRIWDAESGKQLQTFRGHTDRVFAARFSPDGHAVVSCSGDGTIRLWDIHTRNEVMKFKNDSNKIWDVNFSPDGKYIISCLRDNTIRLWDIHSGIEIKQLLGYSRDVLSAQFSSDGIECGILKEHLNHVNDIKYLPDGQTIVSCSSDNTIRLWNVKSRKRLQILEGHSQALRCVDVSQNGNHTTPFIGLLRRVQKVQTNLKRMITHHNEKQTSTQPTLLEKEIQIIIRHWIRILKIKLGWINDFDKLVVNYTRTVFIFDTFSSLSKLINTFTGHTNYVWSIDYSTFDDCHFICSGSHDKTVRVWDIENNKQIQSFNGHSSYVYCVKFSLYHYHNHHQNVICSSSNDNTIRFWDFKYNKQLQILREHYGGVCGIEFSPFNNGKYLCSTSGDKTIRLWNVETYKQLNIFNGHENGVCCVAISPLQSNNNNNDNKSNNIGVIGGNGYTICSGSFDKTIRIWDIETTKQLILFVGHQNIVKSVKYGSNELENIGCANTILSGSEDNSVRLWDIRSGQQIQVFNGHSNMVNTVEYSPFVTKNNTEISGSCSNVICSTSDDNTIRFWDIRSNKKELYLIEGDKEDNGIICLKFISLKKKLKNNKQKLSSNHDSLYVSIQVILNYKDKKKEILQDSVLIVEKKLSKKKTNTAPF</sequence>
<dbReference type="PROSITE" id="PS50082">
    <property type="entry name" value="WD_REPEATS_2"/>
    <property type="match status" value="10"/>
</dbReference>
<keyword evidence="2" id="KW-0677">Repeat</keyword>
<dbReference type="Proteomes" id="UP000023152">
    <property type="component" value="Unassembled WGS sequence"/>
</dbReference>
<dbReference type="Pfam" id="PF00400">
    <property type="entry name" value="WD40"/>
    <property type="match status" value="10"/>
</dbReference>
<feature type="repeat" description="WD" evidence="3">
    <location>
        <begin position="344"/>
        <end position="391"/>
    </location>
</feature>
<feature type="repeat" description="WD" evidence="3">
    <location>
        <begin position="547"/>
        <end position="600"/>
    </location>
</feature>
<reference evidence="4 5" key="1">
    <citation type="journal article" date="2013" name="Curr. Biol.">
        <title>The Genome of the Foraminiferan Reticulomyxa filosa.</title>
        <authorList>
            <person name="Glockner G."/>
            <person name="Hulsmann N."/>
            <person name="Schleicher M."/>
            <person name="Noegel A.A."/>
            <person name="Eichinger L."/>
            <person name="Gallinger C."/>
            <person name="Pawlowski J."/>
            <person name="Sierra R."/>
            <person name="Euteneuer U."/>
            <person name="Pillet L."/>
            <person name="Moustafa A."/>
            <person name="Platzer M."/>
            <person name="Groth M."/>
            <person name="Szafranski K."/>
            <person name="Schliwa M."/>
        </authorList>
    </citation>
    <scope>NUCLEOTIDE SEQUENCE [LARGE SCALE GENOMIC DNA]</scope>
</reference>
<dbReference type="EMBL" id="ASPP01018959">
    <property type="protein sequence ID" value="ETO15612.1"/>
    <property type="molecule type" value="Genomic_DNA"/>
</dbReference>
<dbReference type="CDD" id="cd00200">
    <property type="entry name" value="WD40"/>
    <property type="match status" value="2"/>
</dbReference>
<comment type="caution">
    <text evidence="4">The sequence shown here is derived from an EMBL/GenBank/DDBJ whole genome shotgun (WGS) entry which is preliminary data.</text>
</comment>
<protein>
    <submittedName>
        <fullName evidence="4">WD-40 repeat protein</fullName>
    </submittedName>
</protein>
<dbReference type="PRINTS" id="PR00320">
    <property type="entry name" value="GPROTEINBRPT"/>
</dbReference>
<feature type="repeat" description="WD" evidence="3">
    <location>
        <begin position="3"/>
        <end position="44"/>
    </location>
</feature>
<organism evidence="4 5">
    <name type="scientific">Reticulomyxa filosa</name>
    <dbReference type="NCBI Taxonomy" id="46433"/>
    <lineage>
        <taxon>Eukaryota</taxon>
        <taxon>Sar</taxon>
        <taxon>Rhizaria</taxon>
        <taxon>Retaria</taxon>
        <taxon>Foraminifera</taxon>
        <taxon>Monothalamids</taxon>
        <taxon>Reticulomyxidae</taxon>
        <taxon>Reticulomyxa</taxon>
    </lineage>
</organism>
<evidence type="ECO:0000313" key="4">
    <source>
        <dbReference type="EMBL" id="ETO15612.1"/>
    </source>
</evidence>
<dbReference type="SMART" id="SM00320">
    <property type="entry name" value="WD40"/>
    <property type="match status" value="10"/>
</dbReference>
<feature type="repeat" description="WD" evidence="3">
    <location>
        <begin position="471"/>
        <end position="497"/>
    </location>
</feature>
<proteinExistence type="predicted"/>
<evidence type="ECO:0000313" key="5">
    <source>
        <dbReference type="Proteomes" id="UP000023152"/>
    </source>
</evidence>